<evidence type="ECO:0000313" key="1">
    <source>
        <dbReference type="EMBL" id="SOQ53499.1"/>
    </source>
</evidence>
<sequence>MWLQLDGAPAHFALSVRQYLNEVFPRWFGRSGTVAWPPRSPDLTPCDYHLWGWLKQKVYFVEVNTREELRERIRIAADELRSDPALLRRATRQIACLQNRGEHFEQLIN</sequence>
<accession>A0A2H1WKC1</accession>
<dbReference type="GO" id="GO:0003676">
    <property type="term" value="F:nucleic acid binding"/>
    <property type="evidence" value="ECO:0007669"/>
    <property type="project" value="InterPro"/>
</dbReference>
<reference evidence="1" key="1">
    <citation type="submission" date="2016-07" db="EMBL/GenBank/DDBJ databases">
        <authorList>
            <person name="Bretaudeau A."/>
        </authorList>
    </citation>
    <scope>NUCLEOTIDE SEQUENCE</scope>
    <source>
        <strain evidence="1">Rice</strain>
        <tissue evidence="1">Whole body</tissue>
    </source>
</reference>
<dbReference type="Gene3D" id="3.30.420.10">
    <property type="entry name" value="Ribonuclease H-like superfamily/Ribonuclease H"/>
    <property type="match status" value="1"/>
</dbReference>
<organism evidence="1">
    <name type="scientific">Spodoptera frugiperda</name>
    <name type="common">Fall armyworm</name>
    <dbReference type="NCBI Taxonomy" id="7108"/>
    <lineage>
        <taxon>Eukaryota</taxon>
        <taxon>Metazoa</taxon>
        <taxon>Ecdysozoa</taxon>
        <taxon>Arthropoda</taxon>
        <taxon>Hexapoda</taxon>
        <taxon>Insecta</taxon>
        <taxon>Pterygota</taxon>
        <taxon>Neoptera</taxon>
        <taxon>Endopterygota</taxon>
        <taxon>Lepidoptera</taxon>
        <taxon>Glossata</taxon>
        <taxon>Ditrysia</taxon>
        <taxon>Noctuoidea</taxon>
        <taxon>Noctuidae</taxon>
        <taxon>Amphipyrinae</taxon>
        <taxon>Spodoptera</taxon>
    </lineage>
</organism>
<protein>
    <submittedName>
        <fullName evidence="1">SFRICE_041649</fullName>
    </submittedName>
</protein>
<dbReference type="PANTHER" id="PTHR47326:SF1">
    <property type="entry name" value="HTH PSQ-TYPE DOMAIN-CONTAINING PROTEIN"/>
    <property type="match status" value="1"/>
</dbReference>
<dbReference type="InterPro" id="IPR036397">
    <property type="entry name" value="RNaseH_sf"/>
</dbReference>
<gene>
    <name evidence="1" type="ORF">SFRICE_041649</name>
</gene>
<proteinExistence type="predicted"/>
<name>A0A2H1WKC1_SPOFR</name>
<dbReference type="AlphaFoldDB" id="A0A2H1WKC1"/>
<dbReference type="EMBL" id="ODYU01009230">
    <property type="protein sequence ID" value="SOQ53499.1"/>
    <property type="molecule type" value="Genomic_DNA"/>
</dbReference>
<dbReference type="PANTHER" id="PTHR47326">
    <property type="entry name" value="TRANSPOSABLE ELEMENT TC3 TRANSPOSASE-LIKE PROTEIN"/>
    <property type="match status" value="1"/>
</dbReference>